<evidence type="ECO:0000313" key="7">
    <source>
        <dbReference type="EMBL" id="MFE8703134.1"/>
    </source>
</evidence>
<dbReference type="InterPro" id="IPR051461">
    <property type="entry name" value="UPF0750_membrane"/>
</dbReference>
<dbReference type="RefSeq" id="WP_389363404.1">
    <property type="nucleotide sequence ID" value="NZ_JBIACK010000013.1"/>
</dbReference>
<keyword evidence="3 6" id="KW-0812">Transmembrane</keyword>
<dbReference type="Proteomes" id="UP001601059">
    <property type="component" value="Unassembled WGS sequence"/>
</dbReference>
<reference evidence="7 8" key="1">
    <citation type="submission" date="2024-08" db="EMBL/GenBank/DDBJ databases">
        <title>Two novel Cytobacillus novel species.</title>
        <authorList>
            <person name="Liu G."/>
        </authorList>
    </citation>
    <scope>NUCLEOTIDE SEQUENCE [LARGE SCALE GENOMIC DNA]</scope>
    <source>
        <strain evidence="7 8">FJAT-54145</strain>
    </source>
</reference>
<dbReference type="PANTHER" id="PTHR33545:SF9">
    <property type="entry name" value="UPF0750 MEMBRANE PROTEIN YITE"/>
    <property type="match status" value="1"/>
</dbReference>
<evidence type="ECO:0000256" key="1">
    <source>
        <dbReference type="ARBA" id="ARBA00004651"/>
    </source>
</evidence>
<feature type="transmembrane region" description="Helical" evidence="6">
    <location>
        <begin position="7"/>
        <end position="25"/>
    </location>
</feature>
<dbReference type="InterPro" id="IPR003740">
    <property type="entry name" value="YitT"/>
</dbReference>
<feature type="transmembrane region" description="Helical" evidence="6">
    <location>
        <begin position="168"/>
        <end position="186"/>
    </location>
</feature>
<evidence type="ECO:0000256" key="3">
    <source>
        <dbReference type="ARBA" id="ARBA00022692"/>
    </source>
</evidence>
<evidence type="ECO:0000256" key="6">
    <source>
        <dbReference type="SAM" id="Phobius"/>
    </source>
</evidence>
<sequence>MVIFQKIFAIIVGSFILGIGINGFIVPHHLLDGGIIGIGLIIHYYYSFPTGLSMIVLSIPLYIIAWYFNRKYFFYSIHGLIVSSLLIDILSFMRSQFELGILPSAIIGGMLVGTGIGLMLRYETSTGGTDLVAQMLSKVFSLNVGILIFLIDGLVILSGLKIVGLEKFMYSFITIIFVGLMTSLTVRKADA</sequence>
<feature type="transmembrane region" description="Helical" evidence="6">
    <location>
        <begin position="72"/>
        <end position="93"/>
    </location>
</feature>
<comment type="caution">
    <text evidence="7">The sequence shown here is derived from an EMBL/GenBank/DDBJ whole genome shotgun (WGS) entry which is preliminary data.</text>
</comment>
<keyword evidence="5 6" id="KW-0472">Membrane</keyword>
<dbReference type="Pfam" id="PF02588">
    <property type="entry name" value="YitT_membrane"/>
    <property type="match status" value="1"/>
</dbReference>
<protein>
    <submittedName>
        <fullName evidence="7">YitT family protein</fullName>
    </submittedName>
</protein>
<evidence type="ECO:0000256" key="4">
    <source>
        <dbReference type="ARBA" id="ARBA00022989"/>
    </source>
</evidence>
<keyword evidence="8" id="KW-1185">Reference proteome</keyword>
<feature type="transmembrane region" description="Helical" evidence="6">
    <location>
        <begin position="99"/>
        <end position="120"/>
    </location>
</feature>
<dbReference type="PANTHER" id="PTHR33545">
    <property type="entry name" value="UPF0750 MEMBRANE PROTEIN YITT-RELATED"/>
    <property type="match status" value="1"/>
</dbReference>
<keyword evidence="4 6" id="KW-1133">Transmembrane helix</keyword>
<evidence type="ECO:0000256" key="5">
    <source>
        <dbReference type="ARBA" id="ARBA00023136"/>
    </source>
</evidence>
<evidence type="ECO:0000313" key="8">
    <source>
        <dbReference type="Proteomes" id="UP001601059"/>
    </source>
</evidence>
<name>A0ABW6KHA7_9BACI</name>
<keyword evidence="2" id="KW-1003">Cell membrane</keyword>
<accession>A0ABW6KHA7</accession>
<comment type="subcellular location">
    <subcellularLocation>
        <location evidence="1">Cell membrane</location>
        <topology evidence="1">Multi-pass membrane protein</topology>
    </subcellularLocation>
</comment>
<dbReference type="EMBL" id="JBIACK010000013">
    <property type="protein sequence ID" value="MFE8703134.1"/>
    <property type="molecule type" value="Genomic_DNA"/>
</dbReference>
<feature type="transmembrane region" description="Helical" evidence="6">
    <location>
        <begin position="140"/>
        <end position="162"/>
    </location>
</feature>
<evidence type="ECO:0000256" key="2">
    <source>
        <dbReference type="ARBA" id="ARBA00022475"/>
    </source>
</evidence>
<feature type="transmembrane region" description="Helical" evidence="6">
    <location>
        <begin position="45"/>
        <end position="65"/>
    </location>
</feature>
<gene>
    <name evidence="7" type="ORF">ACFYKX_21365</name>
</gene>
<proteinExistence type="predicted"/>
<organism evidence="7 8">
    <name type="scientific">Cytobacillus spartinae</name>
    <dbReference type="NCBI Taxonomy" id="3299023"/>
    <lineage>
        <taxon>Bacteria</taxon>
        <taxon>Bacillati</taxon>
        <taxon>Bacillota</taxon>
        <taxon>Bacilli</taxon>
        <taxon>Bacillales</taxon>
        <taxon>Bacillaceae</taxon>
        <taxon>Cytobacillus</taxon>
    </lineage>
</organism>